<gene>
    <name evidence="4" type="ORF">CCACVL1_13550</name>
</gene>
<dbReference type="PANTHER" id="PTHR21597:SF0">
    <property type="entry name" value="THO COMPLEX SUBUNIT 2"/>
    <property type="match status" value="1"/>
</dbReference>
<evidence type="ECO:0000313" key="5">
    <source>
        <dbReference type="Proteomes" id="UP000188268"/>
    </source>
</evidence>
<dbReference type="PANTHER" id="PTHR21597">
    <property type="entry name" value="THO2 PROTEIN"/>
    <property type="match status" value="1"/>
</dbReference>
<dbReference type="Proteomes" id="UP000188268">
    <property type="component" value="Unassembled WGS sequence"/>
</dbReference>
<feature type="domain" description="THO complex subunitTHOC2 C-terminal" evidence="3">
    <location>
        <begin position="195"/>
        <end position="272"/>
    </location>
</feature>
<proteinExistence type="predicted"/>
<evidence type="ECO:0000259" key="3">
    <source>
        <dbReference type="Pfam" id="PF11262"/>
    </source>
</evidence>
<dbReference type="GO" id="GO:0006406">
    <property type="term" value="P:mRNA export from nucleus"/>
    <property type="evidence" value="ECO:0007669"/>
    <property type="project" value="InterPro"/>
</dbReference>
<dbReference type="STRING" id="210143.A0A1R3IAN2"/>
<feature type="region of interest" description="Disordered" evidence="2">
    <location>
        <begin position="151"/>
        <end position="170"/>
    </location>
</feature>
<evidence type="ECO:0000313" key="4">
    <source>
        <dbReference type="EMBL" id="OMO79630.1"/>
    </source>
</evidence>
<reference evidence="4 5" key="1">
    <citation type="submission" date="2013-09" db="EMBL/GenBank/DDBJ databases">
        <title>Corchorus capsularis genome sequencing.</title>
        <authorList>
            <person name="Alam M."/>
            <person name="Haque M.S."/>
            <person name="Islam M.S."/>
            <person name="Emdad E.M."/>
            <person name="Islam M.M."/>
            <person name="Ahmed B."/>
            <person name="Halim A."/>
            <person name="Hossen Q.M.M."/>
            <person name="Hossain M.Z."/>
            <person name="Ahmed R."/>
            <person name="Khan M.M."/>
            <person name="Islam R."/>
            <person name="Rashid M.M."/>
            <person name="Khan S.A."/>
            <person name="Rahman M.S."/>
            <person name="Alam M."/>
        </authorList>
    </citation>
    <scope>NUCLEOTIDE SEQUENCE [LARGE SCALE GENOMIC DNA]</scope>
    <source>
        <strain evidence="5">cv. CVL-1</strain>
        <tissue evidence="4">Whole seedling</tissue>
    </source>
</reference>
<accession>A0A1R3IAN2</accession>
<dbReference type="GO" id="GO:0006397">
    <property type="term" value="P:mRNA processing"/>
    <property type="evidence" value="ECO:0007669"/>
    <property type="project" value="InterPro"/>
</dbReference>
<dbReference type="GO" id="GO:0003729">
    <property type="term" value="F:mRNA binding"/>
    <property type="evidence" value="ECO:0007669"/>
    <property type="project" value="TreeGrafter"/>
</dbReference>
<comment type="caution">
    <text evidence="4">The sequence shown here is derived from an EMBL/GenBank/DDBJ whole genome shotgun (WGS) entry which is preliminary data.</text>
</comment>
<sequence>MACMATSIKEGKKLFWDVSSCNTYIYGDSLYWDSRYVQKADGTFDWYQRYSSLRPFIRNHIPTSSLVLMALIKSTNRLLDSLLPKDEPKLAVPLLLLIAQHRSVVLINADSPYIKMLMPSLDDLVHLYHLDPEVYELGALSSCCHFRDDNEANTTTASSKSESKGDSDGVIVDLGPPRWAELLDTVKTMLPSKAWNNLSPDLYATFWRLTLYDLYVPRNRYESEMAKQHAALKALEEFPDNSSSAINKRKKDKERIQEALDRLTSELHKHEEMWHLFVDD</sequence>
<evidence type="ECO:0000256" key="1">
    <source>
        <dbReference type="SAM" id="Coils"/>
    </source>
</evidence>
<dbReference type="InterPro" id="IPR029063">
    <property type="entry name" value="SAM-dependent_MTases_sf"/>
</dbReference>
<dbReference type="AlphaFoldDB" id="A0A1R3IAN2"/>
<dbReference type="GO" id="GO:0000445">
    <property type="term" value="C:THO complex part of transcription export complex"/>
    <property type="evidence" value="ECO:0007669"/>
    <property type="project" value="TreeGrafter"/>
</dbReference>
<protein>
    <recommendedName>
        <fullName evidence="3">THO complex subunitTHOC2 C-terminal domain-containing protein</fullName>
    </recommendedName>
</protein>
<keyword evidence="5" id="KW-1185">Reference proteome</keyword>
<dbReference type="Gene3D" id="3.40.50.150">
    <property type="entry name" value="Vaccinia Virus protein VP39"/>
    <property type="match status" value="1"/>
</dbReference>
<dbReference type="OrthoDB" id="1713163at2759"/>
<organism evidence="4 5">
    <name type="scientific">Corchorus capsularis</name>
    <name type="common">Jute</name>
    <dbReference type="NCBI Taxonomy" id="210143"/>
    <lineage>
        <taxon>Eukaryota</taxon>
        <taxon>Viridiplantae</taxon>
        <taxon>Streptophyta</taxon>
        <taxon>Embryophyta</taxon>
        <taxon>Tracheophyta</taxon>
        <taxon>Spermatophyta</taxon>
        <taxon>Magnoliopsida</taxon>
        <taxon>eudicotyledons</taxon>
        <taxon>Gunneridae</taxon>
        <taxon>Pentapetalae</taxon>
        <taxon>rosids</taxon>
        <taxon>malvids</taxon>
        <taxon>Malvales</taxon>
        <taxon>Malvaceae</taxon>
        <taxon>Grewioideae</taxon>
        <taxon>Apeibeae</taxon>
        <taxon>Corchorus</taxon>
    </lineage>
</organism>
<keyword evidence="1" id="KW-0175">Coiled coil</keyword>
<dbReference type="Pfam" id="PF11262">
    <property type="entry name" value="Tho2"/>
    <property type="match status" value="1"/>
</dbReference>
<dbReference type="EMBL" id="AWWV01010372">
    <property type="protein sequence ID" value="OMO79630.1"/>
    <property type="molecule type" value="Genomic_DNA"/>
</dbReference>
<evidence type="ECO:0000256" key="2">
    <source>
        <dbReference type="SAM" id="MobiDB-lite"/>
    </source>
</evidence>
<dbReference type="InterPro" id="IPR021418">
    <property type="entry name" value="THO_THOC2_C"/>
</dbReference>
<dbReference type="Gramene" id="OMO79630">
    <property type="protein sequence ID" value="OMO79630"/>
    <property type="gene ID" value="CCACVL1_13550"/>
</dbReference>
<feature type="coiled-coil region" evidence="1">
    <location>
        <begin position="246"/>
        <end position="273"/>
    </location>
</feature>
<name>A0A1R3IAN2_COCAP</name>
<dbReference type="InterPro" id="IPR040007">
    <property type="entry name" value="Tho2"/>
</dbReference>